<dbReference type="AlphaFoldDB" id="A0A9P5ZSN6"/>
<dbReference type="Pfam" id="PF01612">
    <property type="entry name" value="DNA_pol_A_exo1"/>
    <property type="match status" value="1"/>
</dbReference>
<dbReference type="EMBL" id="MU154592">
    <property type="protein sequence ID" value="KAF9492995.1"/>
    <property type="molecule type" value="Genomic_DNA"/>
</dbReference>
<accession>A0A9P5ZSN6</accession>
<dbReference type="OrthoDB" id="1920326at2759"/>
<dbReference type="InterPro" id="IPR012337">
    <property type="entry name" value="RNaseH-like_sf"/>
</dbReference>
<sequence length="290" mass="31705">MSTQKLPPFTPEQFTFIVASTVTEADAHIQTLMNSNANSDNVFGFNVELTPTKAVCLIQITSCKQAVVLDIALIGLFPTSLLEFVANANYIKIGVDILGDARTLPDITMCSGGELSHLHCMIDHSGAELGLPFSSSIALASLSEHWLGKTLDKTLQKYDWSQALQTTHYVYAAADAAAAIRIYDTILKRHPSVAALNAQWIFQNIDPLNEKAVSLCDDYTPYSAKSLAPIKSIEGCLKKMQRAIIIANATNQHVSCRIWSEMETPAMVTFCAQLTHALDNYYAALNAESM</sequence>
<evidence type="ECO:0000313" key="3">
    <source>
        <dbReference type="Proteomes" id="UP000807025"/>
    </source>
</evidence>
<keyword evidence="3" id="KW-1185">Reference proteome</keyword>
<dbReference type="PANTHER" id="PTHR47765:SF2">
    <property type="entry name" value="EXONUCLEASE MUT-7 HOMOLOG"/>
    <property type="match status" value="1"/>
</dbReference>
<dbReference type="GO" id="GO:0003676">
    <property type="term" value="F:nucleic acid binding"/>
    <property type="evidence" value="ECO:0007669"/>
    <property type="project" value="InterPro"/>
</dbReference>
<dbReference type="InterPro" id="IPR036397">
    <property type="entry name" value="RNaseH_sf"/>
</dbReference>
<reference evidence="2" key="1">
    <citation type="submission" date="2020-11" db="EMBL/GenBank/DDBJ databases">
        <authorList>
            <consortium name="DOE Joint Genome Institute"/>
            <person name="Ahrendt S."/>
            <person name="Riley R."/>
            <person name="Andreopoulos W."/>
            <person name="Labutti K."/>
            <person name="Pangilinan J."/>
            <person name="Ruiz-Duenas F.J."/>
            <person name="Barrasa J.M."/>
            <person name="Sanchez-Garcia M."/>
            <person name="Camarero S."/>
            <person name="Miyauchi S."/>
            <person name="Serrano A."/>
            <person name="Linde D."/>
            <person name="Babiker R."/>
            <person name="Drula E."/>
            <person name="Ayuso-Fernandez I."/>
            <person name="Pacheco R."/>
            <person name="Padilla G."/>
            <person name="Ferreira P."/>
            <person name="Barriuso J."/>
            <person name="Kellner H."/>
            <person name="Castanera R."/>
            <person name="Alfaro M."/>
            <person name="Ramirez L."/>
            <person name="Pisabarro A.G."/>
            <person name="Kuo A."/>
            <person name="Tritt A."/>
            <person name="Lipzen A."/>
            <person name="He G."/>
            <person name="Yan M."/>
            <person name="Ng V."/>
            <person name="Cullen D."/>
            <person name="Martin F."/>
            <person name="Rosso M.-N."/>
            <person name="Henrissat B."/>
            <person name="Hibbett D."/>
            <person name="Martinez A.T."/>
            <person name="Grigoriev I.V."/>
        </authorList>
    </citation>
    <scope>NUCLEOTIDE SEQUENCE</scope>
    <source>
        <strain evidence="2">ATCC 90797</strain>
    </source>
</reference>
<dbReference type="SMART" id="SM00474">
    <property type="entry name" value="35EXOc"/>
    <property type="match status" value="1"/>
</dbReference>
<gene>
    <name evidence="2" type="ORF">BDN71DRAFT_1508971</name>
</gene>
<evidence type="ECO:0000259" key="1">
    <source>
        <dbReference type="SMART" id="SM00474"/>
    </source>
</evidence>
<dbReference type="InterPro" id="IPR002562">
    <property type="entry name" value="3'-5'_exonuclease_dom"/>
</dbReference>
<name>A0A9P5ZSN6_PLEER</name>
<comment type="caution">
    <text evidence="2">The sequence shown here is derived from an EMBL/GenBank/DDBJ whole genome shotgun (WGS) entry which is preliminary data.</text>
</comment>
<dbReference type="Gene3D" id="3.30.420.10">
    <property type="entry name" value="Ribonuclease H-like superfamily/Ribonuclease H"/>
    <property type="match status" value="1"/>
</dbReference>
<dbReference type="PANTHER" id="PTHR47765">
    <property type="entry name" value="3'-5' EXONUCLEASE DOMAIN-CONTAINING PROTEIN"/>
    <property type="match status" value="1"/>
</dbReference>
<protein>
    <submittedName>
        <fullName evidence="2">Ribonuclease H-like protein</fullName>
    </submittedName>
</protein>
<proteinExistence type="predicted"/>
<dbReference type="SUPFAM" id="SSF53098">
    <property type="entry name" value="Ribonuclease H-like"/>
    <property type="match status" value="1"/>
</dbReference>
<feature type="domain" description="3'-5' exonuclease" evidence="1">
    <location>
        <begin position="16"/>
        <end position="191"/>
    </location>
</feature>
<dbReference type="InterPro" id="IPR052408">
    <property type="entry name" value="Exonuclease_MUT-7-like"/>
</dbReference>
<dbReference type="Proteomes" id="UP000807025">
    <property type="component" value="Unassembled WGS sequence"/>
</dbReference>
<evidence type="ECO:0000313" key="2">
    <source>
        <dbReference type="EMBL" id="KAF9492995.1"/>
    </source>
</evidence>
<dbReference type="GO" id="GO:0008408">
    <property type="term" value="F:3'-5' exonuclease activity"/>
    <property type="evidence" value="ECO:0007669"/>
    <property type="project" value="InterPro"/>
</dbReference>
<organism evidence="2 3">
    <name type="scientific">Pleurotus eryngii</name>
    <name type="common">Boletus of the steppes</name>
    <dbReference type="NCBI Taxonomy" id="5323"/>
    <lineage>
        <taxon>Eukaryota</taxon>
        <taxon>Fungi</taxon>
        <taxon>Dikarya</taxon>
        <taxon>Basidiomycota</taxon>
        <taxon>Agaricomycotina</taxon>
        <taxon>Agaricomycetes</taxon>
        <taxon>Agaricomycetidae</taxon>
        <taxon>Agaricales</taxon>
        <taxon>Pleurotineae</taxon>
        <taxon>Pleurotaceae</taxon>
        <taxon>Pleurotus</taxon>
    </lineage>
</organism>
<dbReference type="GO" id="GO:0006139">
    <property type="term" value="P:nucleobase-containing compound metabolic process"/>
    <property type="evidence" value="ECO:0007669"/>
    <property type="project" value="InterPro"/>
</dbReference>